<dbReference type="InterPro" id="IPR047240">
    <property type="entry name" value="SANT_CDC5L_II"/>
</dbReference>
<keyword evidence="4" id="KW-0747">Spliceosome</keyword>
<dbReference type="Pfam" id="PF11831">
    <property type="entry name" value="Myb_Cef"/>
    <property type="match status" value="1"/>
</dbReference>
<dbReference type="PANTHER" id="PTHR45885">
    <property type="entry name" value="CELL DIVISION CYCLE 5-LIKE PROTEIN"/>
    <property type="match status" value="1"/>
</dbReference>
<dbReference type="GO" id="GO:0051301">
    <property type="term" value="P:cell division"/>
    <property type="evidence" value="ECO:0007669"/>
    <property type="project" value="UniProtKB-KW"/>
</dbReference>
<dbReference type="GO" id="GO:0006355">
    <property type="term" value="P:regulation of DNA-templated transcription"/>
    <property type="evidence" value="ECO:0007669"/>
    <property type="project" value="UniProtKB-ARBA"/>
</dbReference>
<feature type="compositionally biased region" description="Basic and acidic residues" evidence="14">
    <location>
        <begin position="247"/>
        <end position="264"/>
    </location>
</feature>
<evidence type="ECO:0000256" key="9">
    <source>
        <dbReference type="ARBA" id="ARBA00023187"/>
    </source>
</evidence>
<sequence>MRIMIKGGVWKNTEDEILKAAVMKYGKNQWARISSLLVRKSAKQCKARWYEWLDPSIKKTEWTREEDEKLLHLAKLMPTQWRTIAPIVGRTPSQCLERYEKLLDAACAKDENYEPGDDPRKLRPGEIDPNPESKPARPDPVDMDEDEKEMLSEARARLANTRGKKAKRKAREKQLEEARRLASLQKRRELKAAGIDNRHRKRKRKGIDYNAEIPFEKKPPPGFYDVTDESQTVEQPKFPTTIEELEGEKRSDKEARLRKQDAARNKIAQRQDAPSAILQANKLNDPEAVRKRPKMNLPTPQIPDHELEHIAKIRLPASSEELTEGSGATRALLADYAQTPRQGATSLRTPQRTPAGKHDAIMMEAENQARLRLSQTPLLGGENPELHPSDFSGVTPRKMEIQTPNVMMTPSVTPSPGGAGLTPRIGMTPSRDGPSFGMTPKGTPIRDELHINDDMDMHDSAKLELRRQADLRRNLRSGLTSLPQPKNEYQIVVQPIPEDNEELEEKMEEDMSDRIAREKAEEEARLQALLKKRSKVLQRELPRPPPASLELLKDSLLRADEGKSSFVPPTLIEQADEMVRKELVSLLEHDNIKYPTDEKVQKEKKKGTKRTAKGNAALVPFIDQFEEDELKEADHLINEESQYLCTAMGHESESLDEFVEAHNTCLNDIMYFPTRSSYGLSSVAGTGEKVAALQDEFENVRSRMDDDTKKAQRLEQKIKLLTNGYQHRATNLWSQVEATFKLMDDAGTELKCFQALRNQEQLAASHRVNTLWEEVQKQKELEQTLQKRYGNLLSEQERIQNLMNEFRAQAKVQEENAAKQRALELAEAAEKQRTLEVAEAAEKQRTLEVAEAANKQHALELALAEAEEKRRAHELAEAEDKQHSVVEAEMEEHDAIELTEPETEAQEMQITEVKPAEDHTAELAKGQEEILGNLQSLEGNAPVALSEAIGLAEAEDGENILEGMTVTTVTTSVSETVTTSVSHTVTTSVGETVTNEEVKQE</sequence>
<keyword evidence="5" id="KW-0677">Repeat</keyword>
<keyword evidence="17" id="KW-0132">Cell division</keyword>
<gene>
    <name evidence="17" type="ORF">POM88_049478</name>
</gene>
<evidence type="ECO:0000256" key="6">
    <source>
        <dbReference type="ARBA" id="ARBA00022763"/>
    </source>
</evidence>
<evidence type="ECO:0000256" key="11">
    <source>
        <dbReference type="ARBA" id="ARBA00023242"/>
    </source>
</evidence>
<dbReference type="AlphaFoldDB" id="A0AAD8M1L0"/>
<dbReference type="InterPro" id="IPR009057">
    <property type="entry name" value="Homeodomain-like_sf"/>
</dbReference>
<feature type="coiled-coil region" evidence="13">
    <location>
        <begin position="690"/>
        <end position="724"/>
    </location>
</feature>
<feature type="region of interest" description="Disordered" evidence="14">
    <location>
        <begin position="110"/>
        <end position="149"/>
    </location>
</feature>
<dbReference type="GO" id="GO:0000398">
    <property type="term" value="P:mRNA splicing, via spliceosome"/>
    <property type="evidence" value="ECO:0007669"/>
    <property type="project" value="InterPro"/>
</dbReference>
<organism evidence="17 18">
    <name type="scientific">Heracleum sosnowskyi</name>
    <dbReference type="NCBI Taxonomy" id="360622"/>
    <lineage>
        <taxon>Eukaryota</taxon>
        <taxon>Viridiplantae</taxon>
        <taxon>Streptophyta</taxon>
        <taxon>Embryophyta</taxon>
        <taxon>Tracheophyta</taxon>
        <taxon>Spermatophyta</taxon>
        <taxon>Magnoliopsida</taxon>
        <taxon>eudicotyledons</taxon>
        <taxon>Gunneridae</taxon>
        <taxon>Pentapetalae</taxon>
        <taxon>asterids</taxon>
        <taxon>campanulids</taxon>
        <taxon>Apiales</taxon>
        <taxon>Apiaceae</taxon>
        <taxon>Apioideae</taxon>
        <taxon>apioid superclade</taxon>
        <taxon>Tordylieae</taxon>
        <taxon>Tordyliinae</taxon>
        <taxon>Heracleum</taxon>
    </lineage>
</organism>
<dbReference type="Proteomes" id="UP001237642">
    <property type="component" value="Unassembled WGS sequence"/>
</dbReference>
<comment type="similarity">
    <text evidence="2">Belongs to the CEF1 family.</text>
</comment>
<protein>
    <submittedName>
        <fullName evidence="17">Cell division cycle 5</fullName>
    </submittedName>
</protein>
<accession>A0AAD8M1L0</accession>
<reference evidence="17" key="1">
    <citation type="submission" date="2023-02" db="EMBL/GenBank/DDBJ databases">
        <title>Genome of toxic invasive species Heracleum sosnowskyi carries increased number of genes despite the absence of recent whole-genome duplications.</title>
        <authorList>
            <person name="Schelkunov M."/>
            <person name="Shtratnikova V."/>
            <person name="Makarenko M."/>
            <person name="Klepikova A."/>
            <person name="Omelchenko D."/>
            <person name="Novikova G."/>
            <person name="Obukhova E."/>
            <person name="Bogdanov V."/>
            <person name="Penin A."/>
            <person name="Logacheva M."/>
        </authorList>
    </citation>
    <scope>NUCLEOTIDE SEQUENCE</scope>
    <source>
        <strain evidence="17">Hsosn_3</strain>
        <tissue evidence="17">Leaf</tissue>
    </source>
</reference>
<dbReference type="InterPro" id="IPR017930">
    <property type="entry name" value="Myb_dom"/>
</dbReference>
<dbReference type="Gene3D" id="1.10.10.60">
    <property type="entry name" value="Homeodomain-like"/>
    <property type="match status" value="2"/>
</dbReference>
<feature type="coiled-coil region" evidence="13">
    <location>
        <begin position="512"/>
        <end position="539"/>
    </location>
</feature>
<dbReference type="Pfam" id="PF13921">
    <property type="entry name" value="Myb_DNA-bind_6"/>
    <property type="match status" value="1"/>
</dbReference>
<dbReference type="GO" id="GO:0000974">
    <property type="term" value="C:Prp19 complex"/>
    <property type="evidence" value="ECO:0007669"/>
    <property type="project" value="InterPro"/>
</dbReference>
<dbReference type="SUPFAM" id="SSF46689">
    <property type="entry name" value="Homeodomain-like"/>
    <property type="match status" value="1"/>
</dbReference>
<dbReference type="InterPro" id="IPR021786">
    <property type="entry name" value="Cdc5p/Cef1_C"/>
</dbReference>
<proteinExistence type="inferred from homology"/>
<evidence type="ECO:0000256" key="7">
    <source>
        <dbReference type="ARBA" id="ARBA00023054"/>
    </source>
</evidence>
<feature type="domain" description="Myb-like" evidence="15">
    <location>
        <begin position="54"/>
        <end position="103"/>
    </location>
</feature>
<feature type="domain" description="Myb-like" evidence="15">
    <location>
        <begin position="2"/>
        <end position="53"/>
    </location>
</feature>
<evidence type="ECO:0000259" key="15">
    <source>
        <dbReference type="PROSITE" id="PS50090"/>
    </source>
</evidence>
<dbReference type="SMART" id="SM00717">
    <property type="entry name" value="SANT"/>
    <property type="match status" value="2"/>
</dbReference>
<comment type="subcellular location">
    <subcellularLocation>
        <location evidence="1">Nucleus</location>
    </subcellularLocation>
</comment>
<evidence type="ECO:0000256" key="12">
    <source>
        <dbReference type="ARBA" id="ARBA00023306"/>
    </source>
</evidence>
<evidence type="ECO:0000256" key="14">
    <source>
        <dbReference type="SAM" id="MobiDB-lite"/>
    </source>
</evidence>
<keyword evidence="3" id="KW-0507">mRNA processing</keyword>
<dbReference type="FunFam" id="1.10.10.60:FF:000091">
    <property type="entry name" value="CDC5 cell division cycle 5-like"/>
    <property type="match status" value="1"/>
</dbReference>
<feature type="compositionally biased region" description="Basic and acidic residues" evidence="14">
    <location>
        <begin position="110"/>
        <end position="126"/>
    </location>
</feature>
<evidence type="ECO:0000256" key="3">
    <source>
        <dbReference type="ARBA" id="ARBA00022664"/>
    </source>
</evidence>
<evidence type="ECO:0000256" key="8">
    <source>
        <dbReference type="ARBA" id="ARBA00023125"/>
    </source>
</evidence>
<feature type="domain" description="HTH myb-type" evidence="16">
    <location>
        <begin position="58"/>
        <end position="107"/>
    </location>
</feature>
<dbReference type="CDD" id="cd00167">
    <property type="entry name" value="SANT"/>
    <property type="match status" value="1"/>
</dbReference>
<feature type="coiled-coil region" evidence="13">
    <location>
        <begin position="796"/>
        <end position="881"/>
    </location>
</feature>
<feature type="domain" description="HTH myb-type" evidence="16">
    <location>
        <begin position="2"/>
        <end position="57"/>
    </location>
</feature>
<name>A0AAD8M1L0_9APIA</name>
<dbReference type="PROSITE" id="PS50090">
    <property type="entry name" value="MYB_LIKE"/>
    <property type="match status" value="2"/>
</dbReference>
<evidence type="ECO:0000256" key="10">
    <source>
        <dbReference type="ARBA" id="ARBA00023204"/>
    </source>
</evidence>
<dbReference type="GO" id="GO:0003677">
    <property type="term" value="F:DNA binding"/>
    <property type="evidence" value="ECO:0007669"/>
    <property type="project" value="UniProtKB-KW"/>
</dbReference>
<keyword evidence="12" id="KW-0131">Cell cycle</keyword>
<evidence type="ECO:0000256" key="4">
    <source>
        <dbReference type="ARBA" id="ARBA00022728"/>
    </source>
</evidence>
<comment type="caution">
    <text evidence="17">The sequence shown here is derived from an EMBL/GenBank/DDBJ whole genome shotgun (WGS) entry which is preliminary data.</text>
</comment>
<keyword evidence="7 13" id="KW-0175">Coiled coil</keyword>
<dbReference type="PANTHER" id="PTHR45885:SF1">
    <property type="entry name" value="CELL DIVISION CYCLE 5-LIKE PROTEIN"/>
    <property type="match status" value="1"/>
</dbReference>
<evidence type="ECO:0000259" key="16">
    <source>
        <dbReference type="PROSITE" id="PS51294"/>
    </source>
</evidence>
<evidence type="ECO:0000256" key="5">
    <source>
        <dbReference type="ARBA" id="ARBA00022737"/>
    </source>
</evidence>
<dbReference type="PROSITE" id="PS51294">
    <property type="entry name" value="HTH_MYB"/>
    <property type="match status" value="2"/>
</dbReference>
<dbReference type="CDD" id="cd11659">
    <property type="entry name" value="SANT_CDC5_II"/>
    <property type="match status" value="1"/>
</dbReference>
<feature type="compositionally biased region" description="Basic and acidic residues" evidence="14">
    <location>
        <begin position="182"/>
        <end position="191"/>
    </location>
</feature>
<dbReference type="GO" id="GO:0006281">
    <property type="term" value="P:DNA repair"/>
    <property type="evidence" value="ECO:0007669"/>
    <property type="project" value="UniProtKB-KW"/>
</dbReference>
<reference evidence="17" key="2">
    <citation type="submission" date="2023-05" db="EMBL/GenBank/DDBJ databases">
        <authorList>
            <person name="Schelkunov M.I."/>
        </authorList>
    </citation>
    <scope>NUCLEOTIDE SEQUENCE</scope>
    <source>
        <strain evidence="17">Hsosn_3</strain>
        <tissue evidence="17">Leaf</tissue>
    </source>
</reference>
<dbReference type="FunFam" id="1.10.10.60:FF:000021">
    <property type="entry name" value="CDC5 cell division cycle 5-like"/>
    <property type="match status" value="1"/>
</dbReference>
<evidence type="ECO:0000256" key="2">
    <source>
        <dbReference type="ARBA" id="ARBA00010506"/>
    </source>
</evidence>
<keyword evidence="6" id="KW-0227">DNA damage</keyword>
<dbReference type="GO" id="GO:0005681">
    <property type="term" value="C:spliceosomal complex"/>
    <property type="evidence" value="ECO:0007669"/>
    <property type="project" value="UniProtKB-KW"/>
</dbReference>
<keyword evidence="10" id="KW-0234">DNA repair</keyword>
<dbReference type="EMBL" id="JAUIZM010000011">
    <property type="protein sequence ID" value="KAK1356222.1"/>
    <property type="molecule type" value="Genomic_DNA"/>
</dbReference>
<keyword evidence="8" id="KW-0238">DNA-binding</keyword>
<evidence type="ECO:0000313" key="18">
    <source>
        <dbReference type="Proteomes" id="UP001237642"/>
    </source>
</evidence>
<evidence type="ECO:0000256" key="13">
    <source>
        <dbReference type="SAM" id="Coils"/>
    </source>
</evidence>
<feature type="region of interest" description="Disordered" evidence="14">
    <location>
        <begin position="182"/>
        <end position="302"/>
    </location>
</feature>
<keyword evidence="11" id="KW-0539">Nucleus</keyword>
<evidence type="ECO:0000256" key="1">
    <source>
        <dbReference type="ARBA" id="ARBA00004123"/>
    </source>
</evidence>
<evidence type="ECO:0000313" key="17">
    <source>
        <dbReference type="EMBL" id="KAK1356222.1"/>
    </source>
</evidence>
<dbReference type="InterPro" id="IPR047242">
    <property type="entry name" value="CDC5L/Cef1"/>
</dbReference>
<dbReference type="InterPro" id="IPR001005">
    <property type="entry name" value="SANT/Myb"/>
</dbReference>
<keyword evidence="9" id="KW-0508">mRNA splicing</keyword>
<keyword evidence="18" id="KW-1185">Reference proteome</keyword>